<organism evidence="2 3">
    <name type="scientific">Streptomyces incarnatus</name>
    <dbReference type="NCBI Taxonomy" id="665007"/>
    <lineage>
        <taxon>Bacteria</taxon>
        <taxon>Bacillati</taxon>
        <taxon>Actinomycetota</taxon>
        <taxon>Actinomycetes</taxon>
        <taxon>Kitasatosporales</taxon>
        <taxon>Streptomycetaceae</taxon>
        <taxon>Streptomyces</taxon>
    </lineage>
</organism>
<geneLocation type="plasmid" evidence="2 3">
    <name>unnamed_1</name>
</geneLocation>
<name>A0ABN4GSD0_9ACTN</name>
<proteinExistence type="predicted"/>
<evidence type="ECO:0000313" key="3">
    <source>
        <dbReference type="Proteomes" id="UP000035366"/>
    </source>
</evidence>
<feature type="compositionally biased region" description="Basic and acidic residues" evidence="1">
    <location>
        <begin position="182"/>
        <end position="198"/>
    </location>
</feature>
<dbReference type="Proteomes" id="UP000035366">
    <property type="component" value="Plasmid unnamed_1"/>
</dbReference>
<gene>
    <name evidence="2" type="ORF">ABB07_39015</name>
</gene>
<feature type="region of interest" description="Disordered" evidence="1">
    <location>
        <begin position="75"/>
        <end position="229"/>
    </location>
</feature>
<accession>A0ABN4GSD0</accession>
<feature type="region of interest" description="Disordered" evidence="1">
    <location>
        <begin position="1"/>
        <end position="26"/>
    </location>
</feature>
<keyword evidence="2" id="KW-0614">Plasmid</keyword>
<feature type="compositionally biased region" description="Basic and acidic residues" evidence="1">
    <location>
        <begin position="148"/>
        <end position="172"/>
    </location>
</feature>
<evidence type="ECO:0000256" key="1">
    <source>
        <dbReference type="SAM" id="MobiDB-lite"/>
    </source>
</evidence>
<protein>
    <recommendedName>
        <fullName evidence="4">Proline-rich protein</fullName>
    </recommendedName>
</protein>
<feature type="compositionally biased region" description="Pro residues" evidence="1">
    <location>
        <begin position="209"/>
        <end position="223"/>
    </location>
</feature>
<evidence type="ECO:0008006" key="4">
    <source>
        <dbReference type="Google" id="ProtNLM"/>
    </source>
</evidence>
<evidence type="ECO:0000313" key="2">
    <source>
        <dbReference type="EMBL" id="AKJ15807.1"/>
    </source>
</evidence>
<sequence length="313" mass="31467">MPVTHTPWAPDWAHGRADATTPSGAADRHAALGHELARAAATDGDEARELARRLAASLSPEARLVLLGALAEAGPVPGHGGADVPARSSGTPGDGAGLTAAAPLSGLPTLPTFLEPRTAGPTGDPRPAGPEPSHPRPDHPRPGAPRLDAPETGHPVPDHPRPGDPESGHAESSHSTSGPGPDHPKPSHPKPSDPKPGHPESGCSRPDDPGPGDPLFRPGPPAHDPPDGVIRLRFADAGALGRAGAAFGAGAGPGLGDAWSDPATLTLRITADAGIETLRAVLAVLDAAAVTAESLTVHTHELDDVLAVFTSLP</sequence>
<reference evidence="2 3" key="1">
    <citation type="journal article" date="2015" name="ISME J.">
        <title>Draft Genome Sequence of Streptomyces incarnatus NRRL8089, which Produces the Nucleoside Antibiotic Sinefungin.</title>
        <authorList>
            <person name="Oshima K."/>
            <person name="Hattori M."/>
            <person name="Shimizu H."/>
            <person name="Fukuda K."/>
            <person name="Nemoto M."/>
            <person name="Inagaki K."/>
            <person name="Tamura T."/>
        </authorList>
    </citation>
    <scope>NUCLEOTIDE SEQUENCE [LARGE SCALE GENOMIC DNA]</scope>
    <source>
        <strain evidence="2 3">NRRL 8089</strain>
    </source>
</reference>
<dbReference type="EMBL" id="CP011498">
    <property type="protein sequence ID" value="AKJ15807.1"/>
    <property type="molecule type" value="Genomic_DNA"/>
</dbReference>
<keyword evidence="3" id="KW-1185">Reference proteome</keyword>